<evidence type="ECO:0000256" key="2">
    <source>
        <dbReference type="RuleBase" id="RU361268"/>
    </source>
</evidence>
<comment type="caution">
    <text evidence="4">The sequence shown here is derived from an EMBL/GenBank/DDBJ whole genome shotgun (WGS) entry which is preliminary data.</text>
</comment>
<dbReference type="SMART" id="SM01085">
    <property type="entry name" value="CK_II_beta"/>
    <property type="match status" value="1"/>
</dbReference>
<dbReference type="InterPro" id="IPR016149">
    <property type="entry name" value="Casein_kin_II_reg-sub_N"/>
</dbReference>
<dbReference type="InterPro" id="IPR000704">
    <property type="entry name" value="Casein_kinase_II_reg-sub"/>
</dbReference>
<evidence type="ECO:0000313" key="4">
    <source>
        <dbReference type="EMBL" id="KAA8499764.1"/>
    </source>
</evidence>
<evidence type="ECO:0000313" key="5">
    <source>
        <dbReference type="Proteomes" id="UP000324585"/>
    </source>
</evidence>
<dbReference type="FunFam" id="2.20.25.20:FF:000001">
    <property type="entry name" value="Casein kinase II subunit beta"/>
    <property type="match status" value="1"/>
</dbReference>
<sequence length="304" mass="33300">MIPPASQNAGQINSGSVNGGGNAINNFAMDNNTAIGNANSEDVSKSTSLIGDMDVRRGGDGMVGDHMGGNAGAGSMQVEPFASSDGESLESSLSEDTSWISWFCSLKGNEFFCEVDDDFIQDDFNLTGLSSQVTYYNYALDTILDVDIPEGELDERQQELVEVSAETLYGLIHARYILTARGMHAMLNKYNEGAFGRCPRVFCLGQNVLPVGQSDLPRLSTMKVFCPMCWDIYFPRSRHHNTLDGAYWGTSFPHLFLQMNHHLVPQRNADRYVPRVFGFKLHSSSLPVQRNSGMYPGNAGSPGL</sequence>
<dbReference type="GO" id="GO:0016301">
    <property type="term" value="F:kinase activity"/>
    <property type="evidence" value="ECO:0007669"/>
    <property type="project" value="UniProtKB-KW"/>
</dbReference>
<keyword evidence="4" id="KW-0418">Kinase</keyword>
<keyword evidence="4" id="KW-0808">Transferase</keyword>
<dbReference type="PANTHER" id="PTHR11740:SF0">
    <property type="entry name" value="CASEIN KINASE II SUBUNIT BETA"/>
    <property type="match status" value="1"/>
</dbReference>
<keyword evidence="5" id="KW-1185">Reference proteome</keyword>
<dbReference type="PRINTS" id="PR00472">
    <property type="entry name" value="CASNKINASEII"/>
</dbReference>
<name>A0A5J4Z9T2_PORPP</name>
<dbReference type="PANTHER" id="PTHR11740">
    <property type="entry name" value="CASEIN KINASE II SUBUNIT BETA"/>
    <property type="match status" value="1"/>
</dbReference>
<proteinExistence type="inferred from homology"/>
<dbReference type="Pfam" id="PF01214">
    <property type="entry name" value="CK_II_beta"/>
    <property type="match status" value="1"/>
</dbReference>
<dbReference type="AlphaFoldDB" id="A0A5J4Z9T2"/>
<dbReference type="GO" id="GO:0005737">
    <property type="term" value="C:cytoplasm"/>
    <property type="evidence" value="ECO:0007669"/>
    <property type="project" value="TreeGrafter"/>
</dbReference>
<dbReference type="InterPro" id="IPR035991">
    <property type="entry name" value="Casein_kinase_II_beta-like"/>
</dbReference>
<dbReference type="FunFam" id="1.10.1820.10:FF:000005">
    <property type="entry name" value="Casein kinase II subunit beta"/>
    <property type="match status" value="1"/>
</dbReference>
<protein>
    <recommendedName>
        <fullName evidence="2">Casein kinase II subunit beta</fullName>
        <shortName evidence="2">CK II beta</shortName>
    </recommendedName>
</protein>
<gene>
    <name evidence="4" type="ORF">FVE85_7349</name>
</gene>
<evidence type="ECO:0000256" key="1">
    <source>
        <dbReference type="ARBA" id="ARBA00006941"/>
    </source>
</evidence>
<reference evidence="5" key="1">
    <citation type="journal article" date="2019" name="Nat. Commun.">
        <title>Expansion of phycobilisome linker gene families in mesophilic red algae.</title>
        <authorList>
            <person name="Lee J."/>
            <person name="Kim D."/>
            <person name="Bhattacharya D."/>
            <person name="Yoon H.S."/>
        </authorList>
    </citation>
    <scope>NUCLEOTIDE SEQUENCE [LARGE SCALE GENOMIC DNA]</scope>
    <source>
        <strain evidence="5">CCMP 1328</strain>
    </source>
</reference>
<dbReference type="Gene3D" id="2.20.25.20">
    <property type="match status" value="1"/>
</dbReference>
<dbReference type="GO" id="GO:0019887">
    <property type="term" value="F:protein kinase regulator activity"/>
    <property type="evidence" value="ECO:0007669"/>
    <property type="project" value="InterPro"/>
</dbReference>
<feature type="compositionally biased region" description="Gly residues" evidence="3">
    <location>
        <begin position="60"/>
        <end position="72"/>
    </location>
</feature>
<dbReference type="Proteomes" id="UP000324585">
    <property type="component" value="Unassembled WGS sequence"/>
</dbReference>
<dbReference type="OMA" id="DADFGRC"/>
<evidence type="ECO:0000256" key="3">
    <source>
        <dbReference type="SAM" id="MobiDB-lite"/>
    </source>
</evidence>
<comment type="similarity">
    <text evidence="1 2">Belongs to the casein kinase 2 subunit beta family.</text>
</comment>
<accession>A0A5J4Z9T2</accession>
<dbReference type="SUPFAM" id="SSF57798">
    <property type="entry name" value="Casein kinase II beta subunit"/>
    <property type="match status" value="1"/>
</dbReference>
<comment type="subunit">
    <text evidence="2">Tetramer of two alpha and two beta subunits.</text>
</comment>
<organism evidence="4 5">
    <name type="scientific">Porphyridium purpureum</name>
    <name type="common">Red alga</name>
    <name type="synonym">Porphyridium cruentum</name>
    <dbReference type="NCBI Taxonomy" id="35688"/>
    <lineage>
        <taxon>Eukaryota</taxon>
        <taxon>Rhodophyta</taxon>
        <taxon>Bangiophyceae</taxon>
        <taxon>Porphyridiales</taxon>
        <taxon>Porphyridiaceae</taxon>
        <taxon>Porphyridium</taxon>
    </lineage>
</organism>
<dbReference type="GO" id="GO:0005956">
    <property type="term" value="C:protein kinase CK2 complex"/>
    <property type="evidence" value="ECO:0007669"/>
    <property type="project" value="UniProtKB-UniRule"/>
</dbReference>
<dbReference type="EMBL" id="VRMN01000001">
    <property type="protein sequence ID" value="KAA8499764.1"/>
    <property type="molecule type" value="Genomic_DNA"/>
</dbReference>
<dbReference type="Gene3D" id="1.10.1820.10">
    <property type="entry name" value="protein kinase ck2 holoenzyme, chain C, domain 1"/>
    <property type="match status" value="1"/>
</dbReference>
<feature type="region of interest" description="Disordered" evidence="3">
    <location>
        <begin position="59"/>
        <end position="89"/>
    </location>
</feature>
<dbReference type="OrthoDB" id="3971593at2759"/>